<proteinExistence type="predicted"/>
<dbReference type="PANTHER" id="PTHR35604">
    <property type="entry name" value="TRANSPOSASE INSH FOR INSERTION SEQUENCE ELEMENT IS5A-RELATED"/>
    <property type="match status" value="1"/>
</dbReference>
<sequence>MMVKNAENRSQMEFVSLEEMVPQNHLLRKIDAAIDFNKLYEFVEKLYCEDNGRPSIDPVVLFKIVLIQHIYGISSLRRTLEEVSMNLAYRWFIGYPLNEAVPHFSTVSYNFKHRFNHATVEYVFRWVLKAAAEEGYLDTEAIFVDGTHIKASANLKKQAKKAVPKEAKRYARELFEEVNKDREEHGKKPFSDDSDKKPPKEKETVVSTTDLESGVFHKGEHKKCFVYEAHTACDKHNFILGVHITSGNVHDSVAFDPLYDELCEYYPEHQTVVADSAYKTPWICKRIFESGRTLATCYTRPKTKKNGHPWWTYVYDEYFDDVICPEYRALHYTTTNRDGYREYKSRTYFCKNCPTRAQCTENAKCEKTVLRHVWQDFVEMAEHVRHMTVYRELYRLRKEKIERVFADAKEKHGMRYTQYRGLAQVTNWVKLKFAAMNLKKLATWKWNDSHPGPDGGKRRRLSDVYSRFLQFFCFQLKSPLWSVYQNGLFLQPEI</sequence>
<evidence type="ECO:0000259" key="2">
    <source>
        <dbReference type="Pfam" id="PF05598"/>
    </source>
</evidence>
<dbReference type="EMBL" id="CP065315">
    <property type="protein sequence ID" value="QQR06818.1"/>
    <property type="molecule type" value="Genomic_DNA"/>
</dbReference>
<dbReference type="NCBIfam" id="NF033551">
    <property type="entry name" value="transpos_IS1182"/>
    <property type="match status" value="1"/>
</dbReference>
<evidence type="ECO:0000256" key="1">
    <source>
        <dbReference type="SAM" id="MobiDB-lite"/>
    </source>
</evidence>
<dbReference type="InterPro" id="IPR025668">
    <property type="entry name" value="Tnp_DDE_dom"/>
</dbReference>
<dbReference type="Pfam" id="PF05598">
    <property type="entry name" value="DUF772"/>
    <property type="match status" value="1"/>
</dbReference>
<feature type="compositionally biased region" description="Basic and acidic residues" evidence="1">
    <location>
        <begin position="178"/>
        <end position="204"/>
    </location>
</feature>
<dbReference type="InterPro" id="IPR008490">
    <property type="entry name" value="Transposase_InsH_N"/>
</dbReference>
<reference evidence="4 5" key="1">
    <citation type="submission" date="2020-11" db="EMBL/GenBank/DDBJ databases">
        <title>Closed and high quality bacterial genomes of the OMM12 community.</title>
        <authorList>
            <person name="Marbouty M."/>
            <person name="Lamy-Besnier Q."/>
            <person name="Debarbieux L."/>
            <person name="Koszul R."/>
        </authorList>
    </citation>
    <scope>NUCLEOTIDE SEQUENCE [LARGE SCALE GENOMIC DNA]</scope>
    <source>
        <strain evidence="4 5">YL31</strain>
    </source>
</reference>
<organism evidence="4 5">
    <name type="scientific">Flavonifractor plautii</name>
    <name type="common">Fusobacterium plautii</name>
    <dbReference type="NCBI Taxonomy" id="292800"/>
    <lineage>
        <taxon>Bacteria</taxon>
        <taxon>Bacillati</taxon>
        <taxon>Bacillota</taxon>
        <taxon>Clostridia</taxon>
        <taxon>Eubacteriales</taxon>
        <taxon>Oscillospiraceae</taxon>
        <taxon>Flavonifractor</taxon>
    </lineage>
</organism>
<protein>
    <submittedName>
        <fullName evidence="4">IS1182 family transposase</fullName>
    </submittedName>
</protein>
<feature type="region of interest" description="Disordered" evidence="1">
    <location>
        <begin position="178"/>
        <end position="208"/>
    </location>
</feature>
<evidence type="ECO:0000313" key="5">
    <source>
        <dbReference type="Proteomes" id="UP000595792"/>
    </source>
</evidence>
<gene>
    <name evidence="4" type="ORF">I5Q84_04845</name>
</gene>
<dbReference type="AlphaFoldDB" id="A0AAX1KLU6"/>
<feature type="domain" description="Transposase DDE" evidence="3">
    <location>
        <begin position="323"/>
        <end position="442"/>
    </location>
</feature>
<dbReference type="RefSeq" id="WP_157781240.1">
    <property type="nucleotide sequence ID" value="NZ_CP015406.2"/>
</dbReference>
<evidence type="ECO:0000259" key="3">
    <source>
        <dbReference type="Pfam" id="PF13751"/>
    </source>
</evidence>
<name>A0AAX1KLU6_FLAPL</name>
<dbReference type="Pfam" id="PF13751">
    <property type="entry name" value="DDE_Tnp_1_6"/>
    <property type="match status" value="1"/>
</dbReference>
<accession>A0AAX1KLU6</accession>
<evidence type="ECO:0000313" key="4">
    <source>
        <dbReference type="EMBL" id="QQR06818.1"/>
    </source>
</evidence>
<feature type="domain" description="Transposase InsH N-terminal" evidence="2">
    <location>
        <begin position="16"/>
        <end position="112"/>
    </location>
</feature>
<dbReference type="InterPro" id="IPR047629">
    <property type="entry name" value="IS1182_transpos"/>
</dbReference>
<dbReference type="PANTHER" id="PTHR35604:SF2">
    <property type="entry name" value="TRANSPOSASE INSH FOR INSERTION SEQUENCE ELEMENT IS5A-RELATED"/>
    <property type="match status" value="1"/>
</dbReference>
<dbReference type="Proteomes" id="UP000595792">
    <property type="component" value="Chromosome"/>
</dbReference>